<feature type="compositionally biased region" description="Low complexity" evidence="9">
    <location>
        <begin position="253"/>
        <end position="264"/>
    </location>
</feature>
<evidence type="ECO:0000256" key="1">
    <source>
        <dbReference type="ARBA" id="ARBA00004123"/>
    </source>
</evidence>
<feature type="compositionally biased region" description="Basic residues" evidence="9">
    <location>
        <begin position="76"/>
        <end position="90"/>
    </location>
</feature>
<feature type="compositionally biased region" description="Basic and acidic residues" evidence="9">
    <location>
        <begin position="16"/>
        <end position="34"/>
    </location>
</feature>
<proteinExistence type="inferred from homology"/>
<dbReference type="EMBL" id="JBEVYD010000012">
    <property type="protein sequence ID" value="KAL3229082.1"/>
    <property type="molecule type" value="Genomic_DNA"/>
</dbReference>
<reference evidence="10 11" key="1">
    <citation type="submission" date="2024-05" db="EMBL/GenBank/DDBJ databases">
        <title>Long read based assembly of the Candida bracarensis genome reveals expanded adhesin content.</title>
        <authorList>
            <person name="Marcet-Houben M."/>
            <person name="Ksiezopolska E."/>
            <person name="Gabaldon T."/>
        </authorList>
    </citation>
    <scope>NUCLEOTIDE SEQUENCE [LARGE SCALE GENOMIC DNA]</scope>
    <source>
        <strain evidence="10 11">CBM6</strain>
    </source>
</reference>
<comment type="subcellular location">
    <subcellularLocation>
        <location evidence="2">Cytoplasm</location>
    </subcellularLocation>
    <subcellularLocation>
        <location evidence="1">Nucleus</location>
    </subcellularLocation>
</comment>
<evidence type="ECO:0000256" key="6">
    <source>
        <dbReference type="ARBA" id="ARBA00023015"/>
    </source>
</evidence>
<sequence>MDTVTKTPRIGRHSPRITDDSRRGSEEISEDVPRRMFQGMPETPSPPRNSGRRSSSTMISPLGHRFVDAPSPTHNQNHHRPHHGHGHGRKNSISQDVNDRTRLLPPTTPKSRNNEVFMSPSPKLKSPHVSKDSEKKPIKEISNELKTRLNYALMKLQNGWVDKTLPELEHALTTTPSTSTPTTATSDVGYEKENMMMYDVRLQNNNKDHRSVFDQMNLGMSPRRRSTYVNQFANDTSDMTFSLKNINKRSPRARGGTRAGSGTAVKQEERETDDASMEDGSDGSDGKDDEMNSAHSAFLKALSSPTKKTPSANQHTLPVSPLRWTNNKPKPLPLKLQSLDTSTTSRNSDPEDKSKDAPDTSGPPSEVEAIETLMSLASPKKSVGTLDEALVSKRGDRTTPTYLRSSANKEAKDDHSDVETEIDEEE</sequence>
<feature type="region of interest" description="Disordered" evidence="9">
    <location>
        <begin position="303"/>
        <end position="426"/>
    </location>
</feature>
<evidence type="ECO:0000256" key="7">
    <source>
        <dbReference type="ARBA" id="ARBA00023163"/>
    </source>
</evidence>
<feature type="region of interest" description="Disordered" evidence="9">
    <location>
        <begin position="1"/>
        <end position="138"/>
    </location>
</feature>
<dbReference type="PANTHER" id="PTHR28246:SF1">
    <property type="entry name" value="G1-SPECIFIC TRANSCRIPTIONAL REPRESSOR WHI5-RELATED"/>
    <property type="match status" value="1"/>
</dbReference>
<keyword evidence="8" id="KW-0539">Nucleus</keyword>
<evidence type="ECO:0000256" key="8">
    <source>
        <dbReference type="ARBA" id="ARBA00023242"/>
    </source>
</evidence>
<dbReference type="PANTHER" id="PTHR28246">
    <property type="entry name" value="G1-SPECIFIC TRANSCRIPTIONAL REPRESSOR WHI5-RELATED"/>
    <property type="match status" value="1"/>
</dbReference>
<comment type="similarity">
    <text evidence="3">Belongs to the WHI5/NRM1 family.</text>
</comment>
<gene>
    <name evidence="10" type="ORF">RNJ44_02169</name>
</gene>
<dbReference type="Proteomes" id="UP001623330">
    <property type="component" value="Unassembled WGS sequence"/>
</dbReference>
<evidence type="ECO:0000256" key="3">
    <source>
        <dbReference type="ARBA" id="ARBA00006922"/>
    </source>
</evidence>
<comment type="caution">
    <text evidence="10">The sequence shown here is derived from an EMBL/GenBank/DDBJ whole genome shotgun (WGS) entry which is preliminary data.</text>
</comment>
<name>A0ABR4NMN5_9SACH</name>
<dbReference type="InterPro" id="IPR039198">
    <property type="entry name" value="Srl3/Whi5"/>
</dbReference>
<evidence type="ECO:0000313" key="10">
    <source>
        <dbReference type="EMBL" id="KAL3229082.1"/>
    </source>
</evidence>
<feature type="compositionally biased region" description="Acidic residues" evidence="9">
    <location>
        <begin position="270"/>
        <end position="282"/>
    </location>
</feature>
<keyword evidence="6" id="KW-0805">Transcription regulation</keyword>
<dbReference type="InterPro" id="IPR013734">
    <property type="entry name" value="TF_Nrm1/Whi5"/>
</dbReference>
<feature type="compositionally biased region" description="Basic and acidic residues" evidence="9">
    <location>
        <begin position="407"/>
        <end position="418"/>
    </location>
</feature>
<feature type="compositionally biased region" description="Basic and acidic residues" evidence="9">
    <location>
        <begin position="348"/>
        <end position="358"/>
    </location>
</feature>
<evidence type="ECO:0000256" key="4">
    <source>
        <dbReference type="ARBA" id="ARBA00022490"/>
    </source>
</evidence>
<dbReference type="Pfam" id="PF08528">
    <property type="entry name" value="Whi5"/>
    <property type="match status" value="1"/>
</dbReference>
<evidence type="ECO:0000256" key="2">
    <source>
        <dbReference type="ARBA" id="ARBA00004496"/>
    </source>
</evidence>
<feature type="compositionally biased region" description="Polar residues" evidence="9">
    <location>
        <begin position="338"/>
        <end position="347"/>
    </location>
</feature>
<keyword evidence="7" id="KW-0804">Transcription</keyword>
<keyword evidence="4" id="KW-0963">Cytoplasm</keyword>
<protein>
    <submittedName>
        <fullName evidence="10">Protein SRL3</fullName>
    </submittedName>
</protein>
<feature type="compositionally biased region" description="Basic and acidic residues" evidence="9">
    <location>
        <begin position="129"/>
        <end position="138"/>
    </location>
</feature>
<accession>A0ABR4NMN5</accession>
<keyword evidence="11" id="KW-1185">Reference proteome</keyword>
<evidence type="ECO:0000313" key="11">
    <source>
        <dbReference type="Proteomes" id="UP001623330"/>
    </source>
</evidence>
<organism evidence="10 11">
    <name type="scientific">Nakaseomyces bracarensis</name>
    <dbReference type="NCBI Taxonomy" id="273131"/>
    <lineage>
        <taxon>Eukaryota</taxon>
        <taxon>Fungi</taxon>
        <taxon>Dikarya</taxon>
        <taxon>Ascomycota</taxon>
        <taxon>Saccharomycotina</taxon>
        <taxon>Saccharomycetes</taxon>
        <taxon>Saccharomycetales</taxon>
        <taxon>Saccharomycetaceae</taxon>
        <taxon>Nakaseomyces</taxon>
    </lineage>
</organism>
<feature type="region of interest" description="Disordered" evidence="9">
    <location>
        <begin position="240"/>
        <end position="291"/>
    </location>
</feature>
<keyword evidence="5" id="KW-0678">Repressor</keyword>
<evidence type="ECO:0000256" key="5">
    <source>
        <dbReference type="ARBA" id="ARBA00022491"/>
    </source>
</evidence>
<feature type="compositionally biased region" description="Polar residues" evidence="9">
    <location>
        <begin position="303"/>
        <end position="327"/>
    </location>
</feature>
<evidence type="ECO:0000256" key="9">
    <source>
        <dbReference type="SAM" id="MobiDB-lite"/>
    </source>
</evidence>